<gene>
    <name evidence="1" type="ORF">C7T94_19000</name>
</gene>
<dbReference type="Proteomes" id="UP000240912">
    <property type="component" value="Unassembled WGS sequence"/>
</dbReference>
<proteinExistence type="predicted"/>
<sequence>MEQLPKRFKIEANVDHLPEELEVQKEQGPQGPQFVCYLDGRHITTLRQDDYGSWEQVTGDLDPVSVHSVSQAIEETD</sequence>
<name>A0A2T3HGQ4_9SPHI</name>
<keyword evidence="2" id="KW-1185">Reference proteome</keyword>
<dbReference type="RefSeq" id="WP_107217678.1">
    <property type="nucleotide sequence ID" value="NZ_KZ686274.1"/>
</dbReference>
<protein>
    <submittedName>
        <fullName evidence="1">Uncharacterized protein</fullName>
    </submittedName>
</protein>
<evidence type="ECO:0000313" key="2">
    <source>
        <dbReference type="Proteomes" id="UP000240912"/>
    </source>
</evidence>
<comment type="caution">
    <text evidence="1">The sequence shown here is derived from an EMBL/GenBank/DDBJ whole genome shotgun (WGS) entry which is preliminary data.</text>
</comment>
<dbReference type="EMBL" id="PYLS01000010">
    <property type="protein sequence ID" value="PST81561.1"/>
    <property type="molecule type" value="Genomic_DNA"/>
</dbReference>
<dbReference type="AlphaFoldDB" id="A0A2T3HGQ4"/>
<evidence type="ECO:0000313" key="1">
    <source>
        <dbReference type="EMBL" id="PST81561.1"/>
    </source>
</evidence>
<reference evidence="1 2" key="1">
    <citation type="submission" date="2018-03" db="EMBL/GenBank/DDBJ databases">
        <authorList>
            <person name="Keele B.F."/>
        </authorList>
    </citation>
    <scope>NUCLEOTIDE SEQUENCE [LARGE SCALE GENOMIC DNA]</scope>
    <source>
        <strain evidence="1 2">YL28-9</strain>
    </source>
</reference>
<dbReference type="OrthoDB" id="676759at2"/>
<accession>A0A2T3HGQ4</accession>
<organism evidence="1 2">
    <name type="scientific">Pedobacter yulinensis</name>
    <dbReference type="NCBI Taxonomy" id="2126353"/>
    <lineage>
        <taxon>Bacteria</taxon>
        <taxon>Pseudomonadati</taxon>
        <taxon>Bacteroidota</taxon>
        <taxon>Sphingobacteriia</taxon>
        <taxon>Sphingobacteriales</taxon>
        <taxon>Sphingobacteriaceae</taxon>
        <taxon>Pedobacter</taxon>
    </lineage>
</organism>